<evidence type="ECO:0000313" key="3">
    <source>
        <dbReference type="Proteomes" id="UP000694522"/>
    </source>
</evidence>
<proteinExistence type="predicted"/>
<keyword evidence="3" id="KW-1185">Reference proteome</keyword>
<keyword evidence="1" id="KW-0732">Signal</keyword>
<evidence type="ECO:0000313" key="2">
    <source>
        <dbReference type="Ensembl" id="ENSACOP00000011533.1"/>
    </source>
</evidence>
<dbReference type="Proteomes" id="UP000694522">
    <property type="component" value="Unplaced"/>
</dbReference>
<dbReference type="AlphaFoldDB" id="A0A8B9FNX9"/>
<feature type="signal peptide" evidence="1">
    <location>
        <begin position="1"/>
        <end position="22"/>
    </location>
</feature>
<reference evidence="2" key="1">
    <citation type="submission" date="2025-08" db="UniProtKB">
        <authorList>
            <consortium name="Ensembl"/>
        </authorList>
    </citation>
    <scope>IDENTIFICATION</scope>
</reference>
<sequence>YAAHAVWNLIKIFLFPCHRCYCAVEVSTKTFNGSKHVPVPSDNTCTRINHSSVLFFSLNFTDFFSCMLHTFFSVTIYGITCPAFQVFIV</sequence>
<organism evidence="2 3">
    <name type="scientific">Amazona collaria</name>
    <name type="common">yellow-billed parrot</name>
    <dbReference type="NCBI Taxonomy" id="241587"/>
    <lineage>
        <taxon>Eukaryota</taxon>
        <taxon>Metazoa</taxon>
        <taxon>Chordata</taxon>
        <taxon>Craniata</taxon>
        <taxon>Vertebrata</taxon>
        <taxon>Euteleostomi</taxon>
        <taxon>Archelosauria</taxon>
        <taxon>Archosauria</taxon>
        <taxon>Dinosauria</taxon>
        <taxon>Saurischia</taxon>
        <taxon>Theropoda</taxon>
        <taxon>Coelurosauria</taxon>
        <taxon>Aves</taxon>
        <taxon>Neognathae</taxon>
        <taxon>Neoaves</taxon>
        <taxon>Telluraves</taxon>
        <taxon>Australaves</taxon>
        <taxon>Psittaciformes</taxon>
        <taxon>Psittacidae</taxon>
        <taxon>Amazona</taxon>
    </lineage>
</organism>
<accession>A0A8B9FNX9</accession>
<feature type="chain" id="PRO_5034560633" description="Secreted protein" evidence="1">
    <location>
        <begin position="23"/>
        <end position="89"/>
    </location>
</feature>
<evidence type="ECO:0000256" key="1">
    <source>
        <dbReference type="SAM" id="SignalP"/>
    </source>
</evidence>
<evidence type="ECO:0008006" key="4">
    <source>
        <dbReference type="Google" id="ProtNLM"/>
    </source>
</evidence>
<protein>
    <recommendedName>
        <fullName evidence="4">Secreted protein</fullName>
    </recommendedName>
</protein>
<dbReference type="Ensembl" id="ENSACOT00000011942.1">
    <property type="protein sequence ID" value="ENSACOP00000011533.1"/>
    <property type="gene ID" value="ENSACOG00000008016.1"/>
</dbReference>
<name>A0A8B9FNX9_9PSIT</name>
<reference evidence="2" key="2">
    <citation type="submission" date="2025-09" db="UniProtKB">
        <authorList>
            <consortium name="Ensembl"/>
        </authorList>
    </citation>
    <scope>IDENTIFICATION</scope>
</reference>